<dbReference type="EMBL" id="FMTP01000002">
    <property type="protein sequence ID" value="SCW56537.1"/>
    <property type="molecule type" value="Genomic_DNA"/>
</dbReference>
<keyword evidence="5" id="KW-1185">Reference proteome</keyword>
<keyword evidence="2" id="KW-0233">DNA recombination</keyword>
<sequence>MRAKLSGINTIRRRLASGKEATYYYHRASGQRLAGEPGSPAFLASIAEAEASMRNRTAGTLAGLFRDFEQTAKWRRLAESTKAEYRRIFTFWDGEYGTCPVLALQDKAFRRDVLKWHDTFSADKPREADNRVTILARVLSWAAKDGPLDVNVLQGFDRAYQGDRSDKIWLPEHVDAFMAVASPEMQLGLVLALHTGQRQGDLLRLAWGNYDGARITLRQGKSRRAGREGRLITIRCTKALKDTLDGLAKRSTLILTTKTGRAFKKRYFADQWEATCKAAGIEDLHFHDLRGTTVTMLFQAGCNLGEIVAVTGHTLRRAQEILDKYLARTSTMADSAIAKLENVLETEFAKQTAKREAQSDAK</sequence>
<dbReference type="AlphaFoldDB" id="A0A1G4RIG3"/>
<evidence type="ECO:0000313" key="5">
    <source>
        <dbReference type="Proteomes" id="UP000198889"/>
    </source>
</evidence>
<evidence type="ECO:0000256" key="1">
    <source>
        <dbReference type="ARBA" id="ARBA00022908"/>
    </source>
</evidence>
<dbReference type="Gene3D" id="1.10.443.10">
    <property type="entry name" value="Intergrase catalytic core"/>
    <property type="match status" value="1"/>
</dbReference>
<gene>
    <name evidence="4" type="ORF">SAMN05660859_1671</name>
</gene>
<dbReference type="GO" id="GO:0015074">
    <property type="term" value="P:DNA integration"/>
    <property type="evidence" value="ECO:0007669"/>
    <property type="project" value="UniProtKB-KW"/>
</dbReference>
<dbReference type="Pfam" id="PF00589">
    <property type="entry name" value="Phage_integrase"/>
    <property type="match status" value="1"/>
</dbReference>
<feature type="domain" description="Tyr recombinase" evidence="3">
    <location>
        <begin position="164"/>
        <end position="339"/>
    </location>
</feature>
<reference evidence="5" key="1">
    <citation type="submission" date="2016-10" db="EMBL/GenBank/DDBJ databases">
        <authorList>
            <person name="Varghese N."/>
            <person name="Submissions S."/>
        </authorList>
    </citation>
    <scope>NUCLEOTIDE SEQUENCE [LARGE SCALE GENOMIC DNA]</scope>
    <source>
        <strain evidence="5">CGMCC 1.1761</strain>
    </source>
</reference>
<protein>
    <submittedName>
        <fullName evidence="4">Phage integrase family protein</fullName>
    </submittedName>
</protein>
<dbReference type="SUPFAM" id="SSF56349">
    <property type="entry name" value="DNA breaking-rejoining enzymes"/>
    <property type="match status" value="1"/>
</dbReference>
<evidence type="ECO:0000313" key="4">
    <source>
        <dbReference type="EMBL" id="SCW56537.1"/>
    </source>
</evidence>
<accession>A0A1G4RIG3</accession>
<evidence type="ECO:0000259" key="3">
    <source>
        <dbReference type="PROSITE" id="PS51898"/>
    </source>
</evidence>
<organism evidence="4 5">
    <name type="scientific">Ancylobacter rudongensis</name>
    <dbReference type="NCBI Taxonomy" id="177413"/>
    <lineage>
        <taxon>Bacteria</taxon>
        <taxon>Pseudomonadati</taxon>
        <taxon>Pseudomonadota</taxon>
        <taxon>Alphaproteobacteria</taxon>
        <taxon>Hyphomicrobiales</taxon>
        <taxon>Xanthobacteraceae</taxon>
        <taxon>Ancylobacter</taxon>
    </lineage>
</organism>
<evidence type="ECO:0000256" key="2">
    <source>
        <dbReference type="ARBA" id="ARBA00023172"/>
    </source>
</evidence>
<keyword evidence="1" id="KW-0229">DNA integration</keyword>
<dbReference type="STRING" id="177413.SAMN05660859_1671"/>
<dbReference type="PANTHER" id="PTHR30349:SF64">
    <property type="entry name" value="PROPHAGE INTEGRASE INTD-RELATED"/>
    <property type="match status" value="1"/>
</dbReference>
<dbReference type="Proteomes" id="UP000198889">
    <property type="component" value="Unassembled WGS sequence"/>
</dbReference>
<dbReference type="InterPro" id="IPR050090">
    <property type="entry name" value="Tyrosine_recombinase_XerCD"/>
</dbReference>
<dbReference type="GO" id="GO:0006310">
    <property type="term" value="P:DNA recombination"/>
    <property type="evidence" value="ECO:0007669"/>
    <property type="project" value="UniProtKB-KW"/>
</dbReference>
<dbReference type="InterPro" id="IPR002104">
    <property type="entry name" value="Integrase_catalytic"/>
</dbReference>
<dbReference type="InterPro" id="IPR013762">
    <property type="entry name" value="Integrase-like_cat_sf"/>
</dbReference>
<dbReference type="InterPro" id="IPR011010">
    <property type="entry name" value="DNA_brk_join_enz"/>
</dbReference>
<proteinExistence type="predicted"/>
<name>A0A1G4RIG3_9HYPH</name>
<dbReference type="PROSITE" id="PS51898">
    <property type="entry name" value="TYR_RECOMBINASE"/>
    <property type="match status" value="1"/>
</dbReference>
<dbReference type="RefSeq" id="WP_091437841.1">
    <property type="nucleotide sequence ID" value="NZ_FMTP01000002.1"/>
</dbReference>
<dbReference type="GO" id="GO:0003677">
    <property type="term" value="F:DNA binding"/>
    <property type="evidence" value="ECO:0007669"/>
    <property type="project" value="InterPro"/>
</dbReference>
<dbReference type="PANTHER" id="PTHR30349">
    <property type="entry name" value="PHAGE INTEGRASE-RELATED"/>
    <property type="match status" value="1"/>
</dbReference>